<feature type="transmembrane region" description="Helical" evidence="7">
    <location>
        <begin position="36"/>
        <end position="62"/>
    </location>
</feature>
<dbReference type="Proteomes" id="UP000030762">
    <property type="component" value="Unassembled WGS sequence"/>
</dbReference>
<dbReference type="GO" id="GO:0006629">
    <property type="term" value="P:lipid metabolic process"/>
    <property type="evidence" value="ECO:0007669"/>
    <property type="project" value="UniProtKB-ARBA"/>
</dbReference>
<dbReference type="OrthoDB" id="1470350at2759"/>
<accession>T0SD89</accession>
<keyword evidence="4 5" id="KW-0408">Iron</keyword>
<evidence type="ECO:0000313" key="9">
    <source>
        <dbReference type="Proteomes" id="UP000030762"/>
    </source>
</evidence>
<dbReference type="InterPro" id="IPR017972">
    <property type="entry name" value="Cyt_P450_CS"/>
</dbReference>
<dbReference type="GO" id="GO:0004497">
    <property type="term" value="F:monooxygenase activity"/>
    <property type="evidence" value="ECO:0007669"/>
    <property type="project" value="UniProtKB-KW"/>
</dbReference>
<dbReference type="SUPFAM" id="SSF48264">
    <property type="entry name" value="Cytochrome P450"/>
    <property type="match status" value="1"/>
</dbReference>
<dbReference type="InterPro" id="IPR002401">
    <property type="entry name" value="Cyt_P450_E_grp-I"/>
</dbReference>
<evidence type="ECO:0000256" key="7">
    <source>
        <dbReference type="SAM" id="Phobius"/>
    </source>
</evidence>
<name>T0SD89_SAPDV</name>
<dbReference type="PRINTS" id="PR00385">
    <property type="entry name" value="P450"/>
</dbReference>
<dbReference type="OMA" id="TTIAFRI"/>
<dbReference type="PROSITE" id="PS00086">
    <property type="entry name" value="CYTOCHROME_P450"/>
    <property type="match status" value="1"/>
</dbReference>
<evidence type="ECO:0000256" key="3">
    <source>
        <dbReference type="ARBA" id="ARBA00023002"/>
    </source>
</evidence>
<keyword evidence="2 5" id="KW-0479">Metal-binding</keyword>
<reference evidence="8 9" key="1">
    <citation type="submission" date="2012-04" db="EMBL/GenBank/DDBJ databases">
        <title>The Genome Sequence of Saprolegnia declina VS20.</title>
        <authorList>
            <consortium name="The Broad Institute Genome Sequencing Platform"/>
            <person name="Russ C."/>
            <person name="Nusbaum C."/>
            <person name="Tyler B."/>
            <person name="van West P."/>
            <person name="Dieguez-Uribeondo J."/>
            <person name="de Bruijn I."/>
            <person name="Tripathy S."/>
            <person name="Jiang R."/>
            <person name="Young S.K."/>
            <person name="Zeng Q."/>
            <person name="Gargeya S."/>
            <person name="Fitzgerald M."/>
            <person name="Haas B."/>
            <person name="Abouelleil A."/>
            <person name="Alvarado L."/>
            <person name="Arachchi H.M."/>
            <person name="Berlin A."/>
            <person name="Chapman S.B."/>
            <person name="Goldberg J."/>
            <person name="Griggs A."/>
            <person name="Gujja S."/>
            <person name="Hansen M."/>
            <person name="Howarth C."/>
            <person name="Imamovic A."/>
            <person name="Larimer J."/>
            <person name="McCowen C."/>
            <person name="Montmayeur A."/>
            <person name="Murphy C."/>
            <person name="Neiman D."/>
            <person name="Pearson M."/>
            <person name="Priest M."/>
            <person name="Roberts A."/>
            <person name="Saif S."/>
            <person name="Shea T."/>
            <person name="Sisk P."/>
            <person name="Sykes S."/>
            <person name="Wortman J."/>
            <person name="Nusbaum C."/>
            <person name="Birren B."/>
        </authorList>
    </citation>
    <scope>NUCLEOTIDE SEQUENCE [LARGE SCALE GENOMIC DNA]</scope>
    <source>
        <strain evidence="8 9">VS20</strain>
    </source>
</reference>
<evidence type="ECO:0000256" key="4">
    <source>
        <dbReference type="ARBA" id="ARBA00023004"/>
    </source>
</evidence>
<keyword evidence="5 6" id="KW-0349">Heme</keyword>
<sequence length="539" mass="59523">MATINASLHDAITYYQCGGVDLLKSLSPSVVRLDVLLLRTLVAVAVVALSLCFLPTTWATIAQKHRIASALRSLPGPPGLPLLGNLIQLGQHMHDLHLWKRHLATVYGSTYAIRVDLVMNGSIVTNKPCNIEHILSTNCSNYVKPQIIQDVCKEVMGQSIFAINPDSPLWACQRKLMANMFSVNSFRKYMDSVFVDAADAALGRLDAAARRNDTVNLETTLLTLTTTIAFRIGFGRHVPEAMTTDAFHGLFREAGAITANRFTRPWYKFAGAVLPSEARLRTVVGEIDAALYALIAERKAAPVTPSAVDVLSQLLDQQRRGLLELSDTVVRDTMMTVLLAGRETVASGLLWILYCVSRHPAVEAKLLAEVDGVSSVDYESMSSLVYMEAVMKETWRLFPPTPLELKAAVADDVLPDGTFVPAGVNVEFSPFVMNRDPTRWRNPDAFEPERWLEPGFSPTDFEYPVFNAGKRKCVGQRIAMLQTKFILCKLYRHLRFDMLDEKDPTFALGISLFPTNGMAVKPVLRRPSSTLSTTPAPAA</sequence>
<proteinExistence type="inferred from homology"/>
<organism evidence="8 9">
    <name type="scientific">Saprolegnia diclina (strain VS20)</name>
    <dbReference type="NCBI Taxonomy" id="1156394"/>
    <lineage>
        <taxon>Eukaryota</taxon>
        <taxon>Sar</taxon>
        <taxon>Stramenopiles</taxon>
        <taxon>Oomycota</taxon>
        <taxon>Saprolegniomycetes</taxon>
        <taxon>Saprolegniales</taxon>
        <taxon>Saprolegniaceae</taxon>
        <taxon>Saprolegnia</taxon>
    </lineage>
</organism>
<evidence type="ECO:0000256" key="6">
    <source>
        <dbReference type="RuleBase" id="RU000461"/>
    </source>
</evidence>
<evidence type="ECO:0000313" key="8">
    <source>
        <dbReference type="EMBL" id="EQC40887.1"/>
    </source>
</evidence>
<dbReference type="EMBL" id="JH767135">
    <property type="protein sequence ID" value="EQC40887.1"/>
    <property type="molecule type" value="Genomic_DNA"/>
</dbReference>
<dbReference type="PANTHER" id="PTHR24296">
    <property type="entry name" value="CYTOCHROME P450"/>
    <property type="match status" value="1"/>
</dbReference>
<keyword evidence="3 6" id="KW-0560">Oxidoreductase</keyword>
<dbReference type="Pfam" id="PF00067">
    <property type="entry name" value="p450"/>
    <property type="match status" value="1"/>
</dbReference>
<keyword evidence="7" id="KW-0812">Transmembrane</keyword>
<dbReference type="PRINTS" id="PR00463">
    <property type="entry name" value="EP450I"/>
</dbReference>
<comment type="cofactor">
    <cofactor evidence="5">
        <name>heme</name>
        <dbReference type="ChEBI" id="CHEBI:30413"/>
    </cofactor>
</comment>
<evidence type="ECO:0000256" key="1">
    <source>
        <dbReference type="ARBA" id="ARBA00010617"/>
    </source>
</evidence>
<protein>
    <recommendedName>
        <fullName evidence="10">Cytochrome P450</fullName>
    </recommendedName>
</protein>
<keyword evidence="7" id="KW-0472">Membrane</keyword>
<evidence type="ECO:0000256" key="5">
    <source>
        <dbReference type="PIRSR" id="PIRSR602401-1"/>
    </source>
</evidence>
<keyword evidence="9" id="KW-1185">Reference proteome</keyword>
<feature type="binding site" description="axial binding residue" evidence="5">
    <location>
        <position position="473"/>
    </location>
    <ligand>
        <name>heme</name>
        <dbReference type="ChEBI" id="CHEBI:30413"/>
    </ligand>
    <ligandPart>
        <name>Fe</name>
        <dbReference type="ChEBI" id="CHEBI:18248"/>
    </ligandPart>
</feature>
<dbReference type="GeneID" id="19942679"/>
<dbReference type="AlphaFoldDB" id="T0SD89"/>
<evidence type="ECO:0000256" key="2">
    <source>
        <dbReference type="ARBA" id="ARBA00022723"/>
    </source>
</evidence>
<keyword evidence="7" id="KW-1133">Transmembrane helix</keyword>
<dbReference type="RefSeq" id="XP_008605731.1">
    <property type="nucleotide sequence ID" value="XM_008607509.1"/>
</dbReference>
<dbReference type="GO" id="GO:0005506">
    <property type="term" value="F:iron ion binding"/>
    <property type="evidence" value="ECO:0007669"/>
    <property type="project" value="InterPro"/>
</dbReference>
<dbReference type="InterPro" id="IPR001128">
    <property type="entry name" value="Cyt_P450"/>
</dbReference>
<dbReference type="eggNOG" id="KOG0157">
    <property type="taxonomic scope" value="Eukaryota"/>
</dbReference>
<dbReference type="GO" id="GO:0020037">
    <property type="term" value="F:heme binding"/>
    <property type="evidence" value="ECO:0007669"/>
    <property type="project" value="InterPro"/>
</dbReference>
<dbReference type="InterPro" id="IPR036396">
    <property type="entry name" value="Cyt_P450_sf"/>
</dbReference>
<dbReference type="GO" id="GO:0016705">
    <property type="term" value="F:oxidoreductase activity, acting on paired donors, with incorporation or reduction of molecular oxygen"/>
    <property type="evidence" value="ECO:0007669"/>
    <property type="project" value="InterPro"/>
</dbReference>
<comment type="similarity">
    <text evidence="1 6">Belongs to the cytochrome P450 family.</text>
</comment>
<dbReference type="InParanoid" id="T0SD89"/>
<keyword evidence="6" id="KW-0503">Monooxygenase</keyword>
<dbReference type="Gene3D" id="1.10.630.10">
    <property type="entry name" value="Cytochrome P450"/>
    <property type="match status" value="1"/>
</dbReference>
<dbReference type="STRING" id="1156394.T0SD89"/>
<gene>
    <name evidence="8" type="ORF">SDRG_01952</name>
</gene>
<dbReference type="VEuPathDB" id="FungiDB:SDRG_01952"/>
<evidence type="ECO:0008006" key="10">
    <source>
        <dbReference type="Google" id="ProtNLM"/>
    </source>
</evidence>